<organism evidence="1">
    <name type="scientific">marine sediment metagenome</name>
    <dbReference type="NCBI Taxonomy" id="412755"/>
    <lineage>
        <taxon>unclassified sequences</taxon>
        <taxon>metagenomes</taxon>
        <taxon>ecological metagenomes</taxon>
    </lineage>
</organism>
<comment type="caution">
    <text evidence="1">The sequence shown here is derived from an EMBL/GenBank/DDBJ whole genome shotgun (WGS) entry which is preliminary data.</text>
</comment>
<accession>A0A0F9CQR5</accession>
<feature type="non-terminal residue" evidence="1">
    <location>
        <position position="147"/>
    </location>
</feature>
<reference evidence="1" key="1">
    <citation type="journal article" date="2015" name="Nature">
        <title>Complex archaea that bridge the gap between prokaryotes and eukaryotes.</title>
        <authorList>
            <person name="Spang A."/>
            <person name="Saw J.H."/>
            <person name="Jorgensen S.L."/>
            <person name="Zaremba-Niedzwiedzka K."/>
            <person name="Martijn J."/>
            <person name="Lind A.E."/>
            <person name="van Eijk R."/>
            <person name="Schleper C."/>
            <person name="Guy L."/>
            <person name="Ettema T.J."/>
        </authorList>
    </citation>
    <scope>NUCLEOTIDE SEQUENCE</scope>
</reference>
<dbReference type="EMBL" id="LAZR01045410">
    <property type="protein sequence ID" value="KKK98926.1"/>
    <property type="molecule type" value="Genomic_DNA"/>
</dbReference>
<dbReference type="AlphaFoldDB" id="A0A0F9CQR5"/>
<gene>
    <name evidence="1" type="ORF">LCGC14_2637840</name>
</gene>
<protein>
    <submittedName>
        <fullName evidence="1">Uncharacterized protein</fullName>
    </submittedName>
</protein>
<name>A0A0F9CQR5_9ZZZZ</name>
<sequence length="147" mass="15500">MTRASLTLAVALWAAGAWGATTVTPFPDNPDVVLIVADGTAYLIDNGVPIATWQIGDQPDPQPSPSKVAGILILEEQKDRTVKQAAVIDDPVWQSLCLSKGMSYKIEDDDLPSVAAQVAAVGSVRPVVLLIDSDGKVVRSLPLPETV</sequence>
<evidence type="ECO:0000313" key="1">
    <source>
        <dbReference type="EMBL" id="KKK98926.1"/>
    </source>
</evidence>
<proteinExistence type="predicted"/>